<dbReference type="Pfam" id="PF00175">
    <property type="entry name" value="NAD_binding_1"/>
    <property type="match status" value="1"/>
</dbReference>
<dbReference type="RefSeq" id="WP_216957345.1">
    <property type="nucleotide sequence ID" value="NZ_JAHOPB010000001.1"/>
</dbReference>
<evidence type="ECO:0000313" key="12">
    <source>
        <dbReference type="Proteomes" id="UP000727907"/>
    </source>
</evidence>
<dbReference type="InterPro" id="IPR001433">
    <property type="entry name" value="OxRdtase_FAD/NAD-bd"/>
</dbReference>
<keyword evidence="12" id="KW-1185">Reference proteome</keyword>
<reference evidence="11 12" key="1">
    <citation type="submission" date="2021-06" db="EMBL/GenBank/DDBJ databases">
        <authorList>
            <person name="Lee D.H."/>
        </authorList>
    </citation>
    <scope>NUCLEOTIDE SEQUENCE [LARGE SCALE GENOMIC DNA]</scope>
    <source>
        <strain evidence="11 12">MMS21-HV4-11</strain>
    </source>
</reference>
<feature type="domain" description="FAD-binding FR-type" evidence="9">
    <location>
        <begin position="155"/>
        <end position="372"/>
    </location>
</feature>
<keyword evidence="2" id="KW-0004">4Fe-4S</keyword>
<dbReference type="GO" id="GO:0004783">
    <property type="term" value="F:sulfite reductase (NADPH) activity"/>
    <property type="evidence" value="ECO:0007669"/>
    <property type="project" value="UniProtKB-EC"/>
</dbReference>
<protein>
    <submittedName>
        <fullName evidence="11">Sulfite reductase subunit alpha</fullName>
        <ecNumber evidence="11">1.8.1.2</ecNumber>
    </submittedName>
</protein>
<keyword evidence="11" id="KW-0560">Oxidoreductase</keyword>
<evidence type="ECO:0000256" key="4">
    <source>
        <dbReference type="ARBA" id="ARBA00022643"/>
    </source>
</evidence>
<evidence type="ECO:0000259" key="9">
    <source>
        <dbReference type="PROSITE" id="PS51384"/>
    </source>
</evidence>
<evidence type="ECO:0000256" key="6">
    <source>
        <dbReference type="ARBA" id="ARBA00023004"/>
    </source>
</evidence>
<evidence type="ECO:0000256" key="3">
    <source>
        <dbReference type="ARBA" id="ARBA00022630"/>
    </source>
</evidence>
<comment type="caution">
    <text evidence="11">The sequence shown here is derived from an EMBL/GenBank/DDBJ whole genome shotgun (WGS) entry which is preliminary data.</text>
</comment>
<dbReference type="InterPro" id="IPR003097">
    <property type="entry name" value="CysJ-like_FAD-binding"/>
</dbReference>
<name>A0ABS6IH55_9HYPH</name>
<dbReference type="PROSITE" id="PS51384">
    <property type="entry name" value="FAD_FR"/>
    <property type="match status" value="1"/>
</dbReference>
<evidence type="ECO:0000313" key="11">
    <source>
        <dbReference type="EMBL" id="MBU8873077.1"/>
    </source>
</evidence>
<evidence type="ECO:0000256" key="8">
    <source>
        <dbReference type="ARBA" id="ARBA00023192"/>
    </source>
</evidence>
<keyword evidence="7" id="KW-0411">Iron-sulfur</keyword>
<keyword evidence="8" id="KW-0028">Amino-acid biosynthesis</keyword>
<evidence type="ECO:0000256" key="1">
    <source>
        <dbReference type="ARBA" id="ARBA00001917"/>
    </source>
</evidence>
<keyword evidence="6" id="KW-0408">Iron</keyword>
<dbReference type="EMBL" id="JAHOPB010000001">
    <property type="protein sequence ID" value="MBU8873077.1"/>
    <property type="molecule type" value="Genomic_DNA"/>
</dbReference>
<dbReference type="EC" id="1.8.1.2" evidence="11"/>
<keyword evidence="4" id="KW-0288">FMN</keyword>
<dbReference type="Proteomes" id="UP000727907">
    <property type="component" value="Unassembled WGS sequence"/>
</dbReference>
<dbReference type="PANTHER" id="PTHR19384">
    <property type="entry name" value="NITRIC OXIDE SYNTHASE-RELATED"/>
    <property type="match status" value="1"/>
</dbReference>
<keyword evidence="5" id="KW-0479">Metal-binding</keyword>
<keyword evidence="3" id="KW-0285">Flavoprotein</keyword>
<keyword evidence="8" id="KW-0198">Cysteine biosynthesis</keyword>
<sequence length="523" mass="57179">MNALAPIPKIVPENAPFSTEQRAWLNGFFAAYLGVNGGGPESAPAEGAEPEDFPWHDAALSLGERLELAKDKKPERQLMAAMAQLDCGQCGYLCQTYAEAVWFGAEADMGRCVPGGKETQRKVKELVAAFEPLRNGSTVVAPAVKSTSQVGFSRDRPALATLVDAHPLNRNGSEKDVRHVVLDLSASDVTYEAGDSLGVFARKNPQLVQAVLDRLGATGEEMVGVDHEALPLRQALLSKVDIARPSDECMLFLANRAFDGEEALKLQALAAGEGPPELAEADLLDLLHAFPSVSPSLPGLLKSLDRLQPRLYSIASSPKAHPREVHLTVSAVRWDTKDRTRTGIGSCYLADFAKPGDVIPVFVQKSHGFAPPADDTMPAIMVGPGTGIAPFRAFLEERDARDAKGRNWLFFGDQKRSTDFLYEDQIVDWQRRGVLSRLDLAFSRDQAEKVYVQTRMRENAAELWAWFEQGAHFYVCGDAKRMARDVETTLLDVAMGPGRKSAAEAKAWLDGLAKAGRYQRDVY</sequence>
<evidence type="ECO:0000259" key="10">
    <source>
        <dbReference type="PROSITE" id="PS51656"/>
    </source>
</evidence>
<dbReference type="CDD" id="cd06199">
    <property type="entry name" value="SiR"/>
    <property type="match status" value="1"/>
</dbReference>
<organism evidence="11 12">
    <name type="scientific">Reyranella humidisoli</name>
    <dbReference type="NCBI Taxonomy" id="2849149"/>
    <lineage>
        <taxon>Bacteria</taxon>
        <taxon>Pseudomonadati</taxon>
        <taxon>Pseudomonadota</taxon>
        <taxon>Alphaproteobacteria</taxon>
        <taxon>Hyphomicrobiales</taxon>
        <taxon>Reyranellaceae</taxon>
        <taxon>Reyranella</taxon>
    </lineage>
</organism>
<dbReference type="PANTHER" id="PTHR19384:SF128">
    <property type="entry name" value="NADPH OXIDOREDUCTASE A"/>
    <property type="match status" value="1"/>
</dbReference>
<proteinExistence type="predicted"/>
<evidence type="ECO:0000256" key="7">
    <source>
        <dbReference type="ARBA" id="ARBA00023014"/>
    </source>
</evidence>
<accession>A0ABS6IH55</accession>
<evidence type="ECO:0000256" key="5">
    <source>
        <dbReference type="ARBA" id="ARBA00022723"/>
    </source>
</evidence>
<evidence type="ECO:0000256" key="2">
    <source>
        <dbReference type="ARBA" id="ARBA00022485"/>
    </source>
</evidence>
<comment type="cofactor">
    <cofactor evidence="1">
        <name>FMN</name>
        <dbReference type="ChEBI" id="CHEBI:58210"/>
    </cofactor>
</comment>
<dbReference type="InterPro" id="IPR007202">
    <property type="entry name" value="4Fe-4S_dom"/>
</dbReference>
<dbReference type="InterPro" id="IPR017927">
    <property type="entry name" value="FAD-bd_FR_type"/>
</dbReference>
<dbReference type="Pfam" id="PF00667">
    <property type="entry name" value="FAD_binding_1"/>
    <property type="match status" value="1"/>
</dbReference>
<gene>
    <name evidence="11" type="ORF">KQ910_04850</name>
</gene>
<dbReference type="PROSITE" id="PS51656">
    <property type="entry name" value="4FE4S"/>
    <property type="match status" value="1"/>
</dbReference>
<dbReference type="NCBIfam" id="NF004859">
    <property type="entry name" value="PRK06214.1"/>
    <property type="match status" value="1"/>
</dbReference>
<feature type="domain" description="4Fe-4S" evidence="10">
    <location>
        <begin position="69"/>
        <end position="129"/>
    </location>
</feature>